<dbReference type="InterPro" id="IPR004140">
    <property type="entry name" value="Exo70"/>
</dbReference>
<keyword evidence="3 5" id="KW-0268">Exocytosis</keyword>
<proteinExistence type="inferred from homology"/>
<dbReference type="PANTHER" id="PTHR12542:SF41">
    <property type="entry name" value="EXOCYST COMPLEX COMPONENT 7"/>
    <property type="match status" value="1"/>
</dbReference>
<evidence type="ECO:0000256" key="1">
    <source>
        <dbReference type="ARBA" id="ARBA00006756"/>
    </source>
</evidence>
<reference evidence="7" key="1">
    <citation type="journal article" date="2024" name="Gigascience">
        <title>Chromosome-level genome of the poultry shaft louse Menopon gallinae provides insight into the host-switching and adaptive evolution of parasitic lice.</title>
        <authorList>
            <person name="Xu Y."/>
            <person name="Ma L."/>
            <person name="Liu S."/>
            <person name="Liang Y."/>
            <person name="Liu Q."/>
            <person name="He Z."/>
            <person name="Tian L."/>
            <person name="Duan Y."/>
            <person name="Cai W."/>
            <person name="Li H."/>
            <person name="Song F."/>
        </authorList>
    </citation>
    <scope>NUCLEOTIDE SEQUENCE</scope>
    <source>
        <strain evidence="7">Cailab_2023a</strain>
    </source>
</reference>
<dbReference type="Pfam" id="PF03081">
    <property type="entry name" value="Exo70_C"/>
    <property type="match status" value="1"/>
</dbReference>
<dbReference type="PANTHER" id="PTHR12542">
    <property type="entry name" value="EXOCYST COMPLEX PROTEIN EXO70"/>
    <property type="match status" value="1"/>
</dbReference>
<evidence type="ECO:0000256" key="4">
    <source>
        <dbReference type="ARBA" id="ARBA00026169"/>
    </source>
</evidence>
<dbReference type="GO" id="GO:0006887">
    <property type="term" value="P:exocytosis"/>
    <property type="evidence" value="ECO:0007669"/>
    <property type="project" value="UniProtKB-KW"/>
</dbReference>
<accession>A0AAW2I9H7</accession>
<dbReference type="Pfam" id="PF20669">
    <property type="entry name" value="Exo70_N"/>
    <property type="match status" value="1"/>
</dbReference>
<sequence>MLNQLTFEIQNKLEKEEGDLDLLKERVERSNHITKSMIGILDSFEQRLSRLEETILPVYNETGNLQKRQQSKFHVYFLPLIYNQISFFFRSRLKQFMFADIEKTLMALDTVINYYTVSQEVESIIRTGPSTNTDGLTQLDPFLKAMEKLQIAQEYFERHNPQSVELENVTTLFNDGGLALSREFKNLLRKYSKPVPPSVLLELVGNDEDTSNEGTLPSLHHFPQSVSDELIRIADWLITHNRDEYMNVYAKVRETVLESSMKQLRDHQKNSSGGSFQNAQGIISSPLVKPKFQSGRKVSKRLQHALEKKANKMFLKASQTLEHSTGLTLGNRRPTLLLEPREDFVEEQEMENYLVTVLALQKLIQSERNLMMGIIPLQHQSKIFEMIIKSSMDGIVQEGDNIATRAKKCINRHDFVAVLIVFPILKQLLNMKPEFDKTVQGCDRNVKTKFMTILNTLHSTGAKALEDFIESVRNDSNSQLPKDGTVHELTSNVLVFLEQLTEYTDTVAEVLSRDPAYVNAFNKVNTQEDKNKVYLGIYIKKVLAQLNATLMNKSDVYSDVHLRAIFRLNNIHHMLKSLQRSELLDLVKLSEPNCEANYYEMIEEYKKKYMDSWARVLSYIWSTEEMPQSQYGKVKDKDRYGIKEKFSGFNKDIEEISRIQRGYSIPDVELRESLKRDNKELILPKYNAFYERYSSMNFSKNPEKYIKYNPAQVSALIDRFFDVAA</sequence>
<comment type="caution">
    <text evidence="7">The sequence shown here is derived from an EMBL/GenBank/DDBJ whole genome shotgun (WGS) entry which is preliminary data.</text>
</comment>
<evidence type="ECO:0000256" key="2">
    <source>
        <dbReference type="ARBA" id="ARBA00022448"/>
    </source>
</evidence>
<dbReference type="GO" id="GO:0015031">
    <property type="term" value="P:protein transport"/>
    <property type="evidence" value="ECO:0007669"/>
    <property type="project" value="UniProtKB-KW"/>
</dbReference>
<dbReference type="InterPro" id="IPR016159">
    <property type="entry name" value="Cullin_repeat-like_dom_sf"/>
</dbReference>
<protein>
    <recommendedName>
        <fullName evidence="4 5">Exocyst complex component 7</fullName>
    </recommendedName>
    <alternativeName>
        <fullName evidence="5">Exocyst complex component Exo70</fullName>
    </alternativeName>
</protein>
<gene>
    <name evidence="7" type="ORF">PYX00_000199</name>
</gene>
<dbReference type="SUPFAM" id="SSF74788">
    <property type="entry name" value="Cullin repeat-like"/>
    <property type="match status" value="1"/>
</dbReference>
<dbReference type="AlphaFoldDB" id="A0AAW2I9H7"/>
<name>A0AAW2I9H7_9NEOP</name>
<evidence type="ECO:0000256" key="3">
    <source>
        <dbReference type="ARBA" id="ARBA00022483"/>
    </source>
</evidence>
<dbReference type="Gene3D" id="1.20.1280.170">
    <property type="entry name" value="Exocyst complex component Exo70"/>
    <property type="match status" value="2"/>
</dbReference>
<dbReference type="InterPro" id="IPR046364">
    <property type="entry name" value="Exo70_C"/>
</dbReference>
<keyword evidence="2 5" id="KW-0813">Transport</keyword>
<evidence type="ECO:0000256" key="5">
    <source>
        <dbReference type="RuleBase" id="RU365026"/>
    </source>
</evidence>
<evidence type="ECO:0000313" key="7">
    <source>
        <dbReference type="EMBL" id="KAL0278362.1"/>
    </source>
</evidence>
<comment type="similarity">
    <text evidence="1 5">Belongs to the EXO70 family.</text>
</comment>
<dbReference type="GO" id="GO:0000145">
    <property type="term" value="C:exocyst"/>
    <property type="evidence" value="ECO:0007669"/>
    <property type="project" value="InterPro"/>
</dbReference>
<keyword evidence="5" id="KW-0653">Protein transport</keyword>
<comment type="function">
    <text evidence="5">Component of the exocyst complex involved in the docking of exocytic vesicles with fusion sites on the plasma membrane.</text>
</comment>
<evidence type="ECO:0000259" key="6">
    <source>
        <dbReference type="Pfam" id="PF03081"/>
    </source>
</evidence>
<organism evidence="7">
    <name type="scientific">Menopon gallinae</name>
    <name type="common">poultry shaft louse</name>
    <dbReference type="NCBI Taxonomy" id="328185"/>
    <lineage>
        <taxon>Eukaryota</taxon>
        <taxon>Metazoa</taxon>
        <taxon>Ecdysozoa</taxon>
        <taxon>Arthropoda</taxon>
        <taxon>Hexapoda</taxon>
        <taxon>Insecta</taxon>
        <taxon>Pterygota</taxon>
        <taxon>Neoptera</taxon>
        <taxon>Paraneoptera</taxon>
        <taxon>Psocodea</taxon>
        <taxon>Troctomorpha</taxon>
        <taxon>Phthiraptera</taxon>
        <taxon>Amblycera</taxon>
        <taxon>Menoponidae</taxon>
        <taxon>Menopon</taxon>
    </lineage>
</organism>
<dbReference type="EMBL" id="JARGDH010000001">
    <property type="protein sequence ID" value="KAL0278362.1"/>
    <property type="molecule type" value="Genomic_DNA"/>
</dbReference>
<feature type="domain" description="Exocyst complex subunit Exo70 C-terminal" evidence="6">
    <location>
        <begin position="355"/>
        <end position="718"/>
    </location>
</feature>
<dbReference type="GO" id="GO:0005546">
    <property type="term" value="F:phosphatidylinositol-4,5-bisphosphate binding"/>
    <property type="evidence" value="ECO:0007669"/>
    <property type="project" value="InterPro"/>
</dbReference>